<dbReference type="Proteomes" id="UP000756921">
    <property type="component" value="Unassembled WGS sequence"/>
</dbReference>
<dbReference type="AlphaFoldDB" id="A0A9P6GUW1"/>
<sequence>MELSAAGRCVLLCAGIAVNRERKRQYKKLVDRLGSRWAAQRCGRRGGKPLNRSDCLGAVGRVSEEKCWLVGTAMRKFSAGKTWELVLASSPGWAGLGKAYLRPACRSTRLETHELTVQDFQGNSASRCLSADANASVTALVEAAQRVARRTCTSEISQERLQELQKRVGAF</sequence>
<proteinExistence type="predicted"/>
<evidence type="ECO:0000313" key="2">
    <source>
        <dbReference type="Proteomes" id="UP000756921"/>
    </source>
</evidence>
<dbReference type="EMBL" id="WJXW01000001">
    <property type="protein sequence ID" value="KAF9741555.1"/>
    <property type="molecule type" value="Genomic_DNA"/>
</dbReference>
<accession>A0A9P6GUW1</accession>
<evidence type="ECO:0000313" key="1">
    <source>
        <dbReference type="EMBL" id="KAF9741555.1"/>
    </source>
</evidence>
<keyword evidence="2" id="KW-1185">Reference proteome</keyword>
<gene>
    <name evidence="1" type="ORF">PMIN01_01094</name>
</gene>
<protein>
    <submittedName>
        <fullName evidence="1">Uncharacterized protein</fullName>
    </submittedName>
</protein>
<name>A0A9P6GUW1_9PLEO</name>
<reference evidence="1" key="1">
    <citation type="journal article" date="2020" name="Mol. Plant Microbe Interact.">
        <title>Genome Sequence of the Biocontrol Agent Coniothyrium minitans strain Conio (IMI 134523).</title>
        <authorList>
            <person name="Patel D."/>
            <person name="Shittu T.A."/>
            <person name="Baroncelli R."/>
            <person name="Muthumeenakshi S."/>
            <person name="Osborne T.H."/>
            <person name="Janganan T.K."/>
            <person name="Sreenivasaprasad S."/>
        </authorList>
    </citation>
    <scope>NUCLEOTIDE SEQUENCE</scope>
    <source>
        <strain evidence="1">Conio</strain>
    </source>
</reference>
<comment type="caution">
    <text evidence="1">The sequence shown here is derived from an EMBL/GenBank/DDBJ whole genome shotgun (WGS) entry which is preliminary data.</text>
</comment>
<organism evidence="1 2">
    <name type="scientific">Paraphaeosphaeria minitans</name>
    <dbReference type="NCBI Taxonomy" id="565426"/>
    <lineage>
        <taxon>Eukaryota</taxon>
        <taxon>Fungi</taxon>
        <taxon>Dikarya</taxon>
        <taxon>Ascomycota</taxon>
        <taxon>Pezizomycotina</taxon>
        <taxon>Dothideomycetes</taxon>
        <taxon>Pleosporomycetidae</taxon>
        <taxon>Pleosporales</taxon>
        <taxon>Massarineae</taxon>
        <taxon>Didymosphaeriaceae</taxon>
        <taxon>Paraphaeosphaeria</taxon>
    </lineage>
</organism>